<protein>
    <submittedName>
        <fullName evidence="2">Uncharacterized protein</fullName>
    </submittedName>
</protein>
<gene>
    <name evidence="2" type="ORF">A2571_02345</name>
</gene>
<dbReference type="AlphaFoldDB" id="A0A1G2QDK3"/>
<dbReference type="STRING" id="1802438.A2571_02345"/>
<keyword evidence="1" id="KW-1133">Transmembrane helix</keyword>
<name>A0A1G2QDK3_9BACT</name>
<feature type="transmembrane region" description="Helical" evidence="1">
    <location>
        <begin position="5"/>
        <end position="23"/>
    </location>
</feature>
<keyword evidence="1" id="KW-0472">Membrane</keyword>
<dbReference type="EMBL" id="MHTJ01000003">
    <property type="protein sequence ID" value="OHA58587.1"/>
    <property type="molecule type" value="Genomic_DNA"/>
</dbReference>
<evidence type="ECO:0000256" key="1">
    <source>
        <dbReference type="SAM" id="Phobius"/>
    </source>
</evidence>
<reference evidence="2 3" key="1">
    <citation type="journal article" date="2016" name="Nat. Commun.">
        <title>Thousands of microbial genomes shed light on interconnected biogeochemical processes in an aquifer system.</title>
        <authorList>
            <person name="Anantharaman K."/>
            <person name="Brown C.T."/>
            <person name="Hug L.A."/>
            <person name="Sharon I."/>
            <person name="Castelle C.J."/>
            <person name="Probst A.J."/>
            <person name="Thomas B.C."/>
            <person name="Singh A."/>
            <person name="Wilkins M.J."/>
            <person name="Karaoz U."/>
            <person name="Brodie E.L."/>
            <person name="Williams K.H."/>
            <person name="Hubbard S.S."/>
            <person name="Banfield J.F."/>
        </authorList>
    </citation>
    <scope>NUCLEOTIDE SEQUENCE [LARGE SCALE GENOMIC DNA]</scope>
</reference>
<keyword evidence="1" id="KW-0812">Transmembrane</keyword>
<evidence type="ECO:0000313" key="3">
    <source>
        <dbReference type="Proteomes" id="UP000177043"/>
    </source>
</evidence>
<proteinExistence type="predicted"/>
<sequence length="248" mass="27689">MKKIILFFVILLVAISFVYWFLIKDWLTIDRVPETKPVLLNFSFDSGARQFVAEGQGLSAVEVKAIPTGSGLTEKDHLALGEMTIINEAEKQTWNMAVPKYPISVSEIYAVGFDEQGNKLERIALSILGATDIYDALWKQIPFQEIVLKVGQVQNLESIAVKLLDVPEDNRCPVGVECIQAGRITADLEININGRTSLISLKSDEGERRVGGDYFLNITKVEPEAIEGQTIDSTDYKITFYLTKTLNQ</sequence>
<dbReference type="Proteomes" id="UP000177043">
    <property type="component" value="Unassembled WGS sequence"/>
</dbReference>
<comment type="caution">
    <text evidence="2">The sequence shown here is derived from an EMBL/GenBank/DDBJ whole genome shotgun (WGS) entry which is preliminary data.</text>
</comment>
<organism evidence="2 3">
    <name type="scientific">Candidatus Vogelbacteria bacterium RIFOXYD1_FULL_44_32</name>
    <dbReference type="NCBI Taxonomy" id="1802438"/>
    <lineage>
        <taxon>Bacteria</taxon>
        <taxon>Candidatus Vogeliibacteriota</taxon>
    </lineage>
</organism>
<accession>A0A1G2QDK3</accession>
<evidence type="ECO:0000313" key="2">
    <source>
        <dbReference type="EMBL" id="OHA58587.1"/>
    </source>
</evidence>